<feature type="compositionally biased region" description="Polar residues" evidence="1">
    <location>
        <begin position="80"/>
        <end position="96"/>
    </location>
</feature>
<dbReference type="GO" id="GO:0003824">
    <property type="term" value="F:catalytic activity"/>
    <property type="evidence" value="ECO:0007669"/>
    <property type="project" value="InterPro"/>
</dbReference>
<evidence type="ECO:0000313" key="3">
    <source>
        <dbReference type="Proteomes" id="UP000298416"/>
    </source>
</evidence>
<protein>
    <submittedName>
        <fullName evidence="2">Uncharacterized protein</fullName>
    </submittedName>
</protein>
<sequence length="158" mass="17036">MQFRTLQITLLSGKNLPSIKMPIYAVVSISGETDGSKQEYMKPSGSDPGRPAPTRRGISRWSSRWARRRCRRTPSPSNSGSSAMPQKTNKSSSAATKQLFDSRKSPYVGELSFSYKFIDESAPNASGSGAGWNRVENVAGVGIKAAANVLSRTPSSYG</sequence>
<evidence type="ECO:0000313" key="2">
    <source>
        <dbReference type="EMBL" id="KAG6435430.1"/>
    </source>
</evidence>
<dbReference type="Proteomes" id="UP000298416">
    <property type="component" value="Unassembled WGS sequence"/>
</dbReference>
<accession>A0A8X8YPJ3</accession>
<organism evidence="2">
    <name type="scientific">Salvia splendens</name>
    <name type="common">Scarlet sage</name>
    <dbReference type="NCBI Taxonomy" id="180675"/>
    <lineage>
        <taxon>Eukaryota</taxon>
        <taxon>Viridiplantae</taxon>
        <taxon>Streptophyta</taxon>
        <taxon>Embryophyta</taxon>
        <taxon>Tracheophyta</taxon>
        <taxon>Spermatophyta</taxon>
        <taxon>Magnoliopsida</taxon>
        <taxon>eudicotyledons</taxon>
        <taxon>Gunneridae</taxon>
        <taxon>Pentapetalae</taxon>
        <taxon>asterids</taxon>
        <taxon>lamiids</taxon>
        <taxon>Lamiales</taxon>
        <taxon>Lamiaceae</taxon>
        <taxon>Nepetoideae</taxon>
        <taxon>Mentheae</taxon>
        <taxon>Salviinae</taxon>
        <taxon>Salvia</taxon>
        <taxon>Salvia subgen. Calosphace</taxon>
        <taxon>core Calosphace</taxon>
    </lineage>
</organism>
<name>A0A8X8YPJ3_SALSN</name>
<feature type="region of interest" description="Disordered" evidence="1">
    <location>
        <begin position="33"/>
        <end position="99"/>
    </location>
</feature>
<evidence type="ECO:0000256" key="1">
    <source>
        <dbReference type="SAM" id="MobiDB-lite"/>
    </source>
</evidence>
<comment type="caution">
    <text evidence="2">The sequence shown here is derived from an EMBL/GenBank/DDBJ whole genome shotgun (WGS) entry which is preliminary data.</text>
</comment>
<dbReference type="InterPro" id="IPR020557">
    <property type="entry name" value="Fumarate_lyase_CS"/>
</dbReference>
<keyword evidence="3" id="KW-1185">Reference proteome</keyword>
<feature type="compositionally biased region" description="Low complexity" evidence="1">
    <location>
        <begin position="55"/>
        <end position="64"/>
    </location>
</feature>
<reference evidence="2" key="1">
    <citation type="submission" date="2018-01" db="EMBL/GenBank/DDBJ databases">
        <authorList>
            <person name="Mao J.F."/>
        </authorList>
    </citation>
    <scope>NUCLEOTIDE SEQUENCE</scope>
    <source>
        <strain evidence="2">Huo1</strain>
        <tissue evidence="2">Leaf</tissue>
    </source>
</reference>
<dbReference type="PROSITE" id="PS00163">
    <property type="entry name" value="FUMARATE_LYASES"/>
    <property type="match status" value="1"/>
</dbReference>
<gene>
    <name evidence="2" type="ORF">SASPL_100303</name>
</gene>
<proteinExistence type="predicted"/>
<dbReference type="AlphaFoldDB" id="A0A8X8YPJ3"/>
<dbReference type="EMBL" id="PNBA02000001">
    <property type="protein sequence ID" value="KAG6435430.1"/>
    <property type="molecule type" value="Genomic_DNA"/>
</dbReference>
<reference evidence="2" key="2">
    <citation type="submission" date="2020-08" db="EMBL/GenBank/DDBJ databases">
        <title>Plant Genome Project.</title>
        <authorList>
            <person name="Zhang R.-G."/>
        </authorList>
    </citation>
    <scope>NUCLEOTIDE SEQUENCE</scope>
    <source>
        <strain evidence="2">Huo1</strain>
        <tissue evidence="2">Leaf</tissue>
    </source>
</reference>